<comment type="caution">
    <text evidence="9">The sequence shown here is derived from an EMBL/GenBank/DDBJ whole genome shotgun (WGS) entry which is preliminary data.</text>
</comment>
<evidence type="ECO:0000256" key="1">
    <source>
        <dbReference type="ARBA" id="ARBA00004651"/>
    </source>
</evidence>
<evidence type="ECO:0000256" key="2">
    <source>
        <dbReference type="ARBA" id="ARBA00005236"/>
    </source>
</evidence>
<evidence type="ECO:0000259" key="8">
    <source>
        <dbReference type="Pfam" id="PF02687"/>
    </source>
</evidence>
<keyword evidence="5 7" id="KW-1133">Transmembrane helix</keyword>
<evidence type="ECO:0000256" key="3">
    <source>
        <dbReference type="ARBA" id="ARBA00022475"/>
    </source>
</evidence>
<keyword evidence="3" id="KW-1003">Cell membrane</keyword>
<reference evidence="9 10" key="1">
    <citation type="journal article" date="2019" name="Int. J. Syst. Evol. Microbiol.">
        <title>The Global Catalogue of Microorganisms (GCM) 10K type strain sequencing project: providing services to taxonomists for standard genome sequencing and annotation.</title>
        <authorList>
            <consortium name="The Broad Institute Genomics Platform"/>
            <consortium name="The Broad Institute Genome Sequencing Center for Infectious Disease"/>
            <person name="Wu L."/>
            <person name="Ma J."/>
        </authorList>
    </citation>
    <scope>NUCLEOTIDE SEQUENCE [LARGE SCALE GENOMIC DNA]</scope>
    <source>
        <strain evidence="9 10">JCM 13002</strain>
    </source>
</reference>
<proteinExistence type="inferred from homology"/>
<dbReference type="Proteomes" id="UP001499987">
    <property type="component" value="Unassembled WGS sequence"/>
</dbReference>
<evidence type="ECO:0000313" key="9">
    <source>
        <dbReference type="EMBL" id="GAA1098306.1"/>
    </source>
</evidence>
<evidence type="ECO:0000256" key="6">
    <source>
        <dbReference type="ARBA" id="ARBA00023136"/>
    </source>
</evidence>
<keyword evidence="4 7" id="KW-0812">Transmembrane</keyword>
<accession>A0ABN1TQM9</accession>
<feature type="transmembrane region" description="Helical" evidence="7">
    <location>
        <begin position="525"/>
        <end position="547"/>
    </location>
</feature>
<sequence length="949" mass="98286">MSLRSWRAAMRIARRDAMRAKGRSALVLAMIALPVLGVAGADVMYRSGELEPGEQAVRVMGTADGLLHSFGRGTIVLQPPNAEEGGWGAPVEEGKKPTAEQVRSAKTDPAVLAGELLPPGTVLVPFPTGENASATSKEGRLGVDTTEADLTDPIWRGRLNVVEGRAPSGAHEIAATRTFLDKSGLHVGDRTVLHGLDGTPFHITAVAEFPGELGAVTLIGRPGELVAPLHAANRGADRSDRFGGDRWLVKLPHGAVLDWPKVLELNKYGLGLTSRTVLMDPPPRAQVPYYVDMDQHGFGGVDTVGLVVVGTVVGMALLEIVLLAGPAFAVGARRSRRQLGLLAAGGGDRSHIRAVVLGGGLVLGLAGAVVGVVLAVATVAVLRPWAEEAAGQRFGHLDLQPLDLLCIALIGLVTGLLAAVVPAFQAARTDVVEALTGRGSVRPPSRKLAVVGLVVVGIGAALALLGTFTGAAGRTLGTLGGSALAELGMIACTPMLVGLFGRLGRHLPLSPRLALRDAVRHRGRTAPAVAAVMAAVAGSVAVGIYTASSDLEQRQQYRAELPAGSVRLMADQGPGTVTADLTALRSAVERSIPDIGPRADPLSTQYGSNCQQRSCGWVEVSVPKELRCPVRDPDVEGGSMSTDEVQRILREDRRCADEPTYGSMAGYVPAGDATVLHNMFGVRDTAAEQALAEGRAVVFDRKLIKDGKITLDLTVEPTETKEDVLSPAPSGKPTVHHVTVDAVYTAPETPAAQALVSPETAKRLGLSTRPAGSVWRPAAAPSDGAEQKASAAVAKLDDGVAVTVERGYRSQQTLTGLALTGFAGVVALGAAGIATGLAAADSQRDLATLAAVGATGGIRRRLSGFQCGVIAAMGTVLGTVCGVIPAVALRKMEASAVYSSQYGMIKPAHAVIAFPWTDLAVTLVGLPLLAVGLAMLFTRSRLVLGRRTA</sequence>
<dbReference type="RefSeq" id="WP_344625579.1">
    <property type="nucleotide sequence ID" value="NZ_BAAALD010000047.1"/>
</dbReference>
<evidence type="ECO:0000256" key="5">
    <source>
        <dbReference type="ARBA" id="ARBA00022989"/>
    </source>
</evidence>
<comment type="subcellular location">
    <subcellularLocation>
        <location evidence="1">Cell membrane</location>
        <topology evidence="1">Multi-pass membrane protein</topology>
    </subcellularLocation>
</comment>
<dbReference type="PANTHER" id="PTHR30489">
    <property type="entry name" value="LIPOPROTEIN-RELEASING SYSTEM TRANSMEMBRANE PROTEIN LOLE"/>
    <property type="match status" value="1"/>
</dbReference>
<evidence type="ECO:0000256" key="7">
    <source>
        <dbReference type="SAM" id="Phobius"/>
    </source>
</evidence>
<feature type="transmembrane region" description="Helical" evidence="7">
    <location>
        <begin position="448"/>
        <end position="471"/>
    </location>
</feature>
<evidence type="ECO:0000256" key="4">
    <source>
        <dbReference type="ARBA" id="ARBA00022692"/>
    </source>
</evidence>
<keyword evidence="10" id="KW-1185">Reference proteome</keyword>
<name>A0ABN1TQM9_9ACTN</name>
<gene>
    <name evidence="9" type="ORF">GCM10009663_46450</name>
</gene>
<feature type="transmembrane region" description="Helical" evidence="7">
    <location>
        <begin position="402"/>
        <end position="427"/>
    </location>
</feature>
<keyword evidence="6 7" id="KW-0472">Membrane</keyword>
<feature type="transmembrane region" description="Helical" evidence="7">
    <location>
        <begin position="816"/>
        <end position="840"/>
    </location>
</feature>
<feature type="transmembrane region" description="Helical" evidence="7">
    <location>
        <begin position="908"/>
        <end position="937"/>
    </location>
</feature>
<feature type="transmembrane region" description="Helical" evidence="7">
    <location>
        <begin position="352"/>
        <end position="382"/>
    </location>
</feature>
<dbReference type="EMBL" id="BAAALD010000047">
    <property type="protein sequence ID" value="GAA1098306.1"/>
    <property type="molecule type" value="Genomic_DNA"/>
</dbReference>
<feature type="transmembrane region" description="Helical" evidence="7">
    <location>
        <begin position="483"/>
        <end position="504"/>
    </location>
</feature>
<dbReference type="InterPro" id="IPR051447">
    <property type="entry name" value="Lipoprotein-release_system"/>
</dbReference>
<comment type="similarity">
    <text evidence="2">Belongs to the ABC-4 integral membrane protein family. LolC/E subfamily.</text>
</comment>
<dbReference type="PANTHER" id="PTHR30489:SF0">
    <property type="entry name" value="LIPOPROTEIN-RELEASING SYSTEM TRANSMEMBRANE PROTEIN LOLE"/>
    <property type="match status" value="1"/>
</dbReference>
<feature type="transmembrane region" description="Helical" evidence="7">
    <location>
        <begin position="304"/>
        <end position="331"/>
    </location>
</feature>
<feature type="domain" description="ABC3 transporter permease C-terminal" evidence="8">
    <location>
        <begin position="313"/>
        <end position="430"/>
    </location>
</feature>
<dbReference type="Pfam" id="PF02687">
    <property type="entry name" value="FtsX"/>
    <property type="match status" value="1"/>
</dbReference>
<feature type="transmembrane region" description="Helical" evidence="7">
    <location>
        <begin position="867"/>
        <end position="888"/>
    </location>
</feature>
<protein>
    <recommendedName>
        <fullName evidence="8">ABC3 transporter permease C-terminal domain-containing protein</fullName>
    </recommendedName>
</protein>
<organism evidence="9 10">
    <name type="scientific">Kitasatospora arboriphila</name>
    <dbReference type="NCBI Taxonomy" id="258052"/>
    <lineage>
        <taxon>Bacteria</taxon>
        <taxon>Bacillati</taxon>
        <taxon>Actinomycetota</taxon>
        <taxon>Actinomycetes</taxon>
        <taxon>Kitasatosporales</taxon>
        <taxon>Streptomycetaceae</taxon>
        <taxon>Kitasatospora</taxon>
    </lineage>
</organism>
<evidence type="ECO:0000313" key="10">
    <source>
        <dbReference type="Proteomes" id="UP001499987"/>
    </source>
</evidence>
<dbReference type="InterPro" id="IPR003838">
    <property type="entry name" value="ABC3_permease_C"/>
</dbReference>